<sequence length="66" mass="7148">MNPRIETEVTLLTSPRVDANCKDDKANNGDDLDGHEVGFELSKPANGQKVTGREGDPEYGNEDTDA</sequence>
<reference evidence="1" key="1">
    <citation type="submission" date="2022-12" db="EMBL/GenBank/DDBJ databases">
        <title>Genome Sequence of Lasiodiplodia mahajangana.</title>
        <authorList>
            <person name="Buettner E."/>
        </authorList>
    </citation>
    <scope>NUCLEOTIDE SEQUENCE</scope>
    <source>
        <strain evidence="1">VT137</strain>
    </source>
</reference>
<organism evidence="1 2">
    <name type="scientific">Lasiodiplodia mahajangana</name>
    <dbReference type="NCBI Taxonomy" id="1108764"/>
    <lineage>
        <taxon>Eukaryota</taxon>
        <taxon>Fungi</taxon>
        <taxon>Dikarya</taxon>
        <taxon>Ascomycota</taxon>
        <taxon>Pezizomycotina</taxon>
        <taxon>Dothideomycetes</taxon>
        <taxon>Dothideomycetes incertae sedis</taxon>
        <taxon>Botryosphaeriales</taxon>
        <taxon>Botryosphaeriaceae</taxon>
        <taxon>Lasiodiplodia</taxon>
    </lineage>
</organism>
<proteinExistence type="predicted"/>
<name>A0ACC2JW91_9PEZI</name>
<accession>A0ACC2JW91</accession>
<evidence type="ECO:0000313" key="2">
    <source>
        <dbReference type="Proteomes" id="UP001153332"/>
    </source>
</evidence>
<evidence type="ECO:0000313" key="1">
    <source>
        <dbReference type="EMBL" id="KAJ8131680.1"/>
    </source>
</evidence>
<protein>
    <submittedName>
        <fullName evidence="1">Uncharacterized protein</fullName>
    </submittedName>
</protein>
<keyword evidence="2" id="KW-1185">Reference proteome</keyword>
<comment type="caution">
    <text evidence="1">The sequence shown here is derived from an EMBL/GenBank/DDBJ whole genome shotgun (WGS) entry which is preliminary data.</text>
</comment>
<dbReference type="Proteomes" id="UP001153332">
    <property type="component" value="Unassembled WGS sequence"/>
</dbReference>
<gene>
    <name evidence="1" type="ORF">O1611_g1946</name>
</gene>
<dbReference type="EMBL" id="JAPUUL010000246">
    <property type="protein sequence ID" value="KAJ8131680.1"/>
    <property type="molecule type" value="Genomic_DNA"/>
</dbReference>